<comment type="caution">
    <text evidence="5">The sequence shown here is derived from an EMBL/GenBank/DDBJ whole genome shotgun (WGS) entry which is preliminary data.</text>
</comment>
<name>A0A9W9PU45_9EURO</name>
<reference evidence="5" key="2">
    <citation type="journal article" date="2023" name="IMA Fungus">
        <title>Comparative genomic study of the Penicillium genus elucidates a diverse pangenome and 15 lateral gene transfer events.</title>
        <authorList>
            <person name="Petersen C."/>
            <person name="Sorensen T."/>
            <person name="Nielsen M.R."/>
            <person name="Sondergaard T.E."/>
            <person name="Sorensen J.L."/>
            <person name="Fitzpatrick D.A."/>
            <person name="Frisvad J.C."/>
            <person name="Nielsen K.L."/>
        </authorList>
    </citation>
    <scope>NUCLEOTIDE SEQUENCE</scope>
    <source>
        <strain evidence="5">IBT 21472</strain>
    </source>
</reference>
<keyword evidence="2 3" id="KW-0378">Hydrolase</keyword>
<dbReference type="GO" id="GO:0072330">
    <property type="term" value="P:monocarboxylic acid biosynthetic process"/>
    <property type="evidence" value="ECO:0007669"/>
    <property type="project" value="UniProtKB-ARBA"/>
</dbReference>
<dbReference type="Proteomes" id="UP001147746">
    <property type="component" value="Unassembled WGS sequence"/>
</dbReference>
<keyword evidence="3" id="KW-0732">Signal</keyword>
<evidence type="ECO:0000313" key="5">
    <source>
        <dbReference type="EMBL" id="KAJ5311385.1"/>
    </source>
</evidence>
<dbReference type="Gene3D" id="3.40.50.1820">
    <property type="entry name" value="alpha/beta hydrolase"/>
    <property type="match status" value="1"/>
</dbReference>
<dbReference type="PANTHER" id="PTHR43918:SF4">
    <property type="entry name" value="CARBOXYLIC ESTER HYDROLASE"/>
    <property type="match status" value="1"/>
</dbReference>
<sequence length="576" mass="63727">DISSSLKKFNCKKPTMLLLPICVLATLAHSTPLSKTTTNPPTATLSKTVFIGRTLPEFNQDLFLGIKYADKPTRFTPSSLKTTYASNDSNSGAYDLSVGGFTSYNHVYYNASEYGYDCPAYGSDTTTLVNQGLARLDEDCLNLNIIRPRGSGERLPVMLWIYGGGWQQGATADPRYNMSYIIQQGALNGKPVLGVSINYRMAAFGFLDSEEVRAEGNTNLALRDQRTAMHWVKKHIEAFGGDPDRITIWGESAGAYSVGAHLVTNGGDNEGLFRAAIMESGNAVGPPYNGTSWHQPMYDRLIERAGCTNATNTLQCLRDLPYSTIYNVAYEGLEWFATIDNIFISQYPQISYKEGKLAKVPILLGTNTDEGTSFGTTGTNTGEECIEQLTLSKRWVLDRTEATEILSQYPNIPALGCPYGWGNTTWPSLGLQYKRYESIAGDLAMFAPRRMLADTMAKFENVYSYRWDVAALNTSTTIGVQHFAEIPFVFANPVQNITALGSDPTRLELGQLAARMWTSFVTNLDPNGHGVSHVPQWPEYSSKITNFVFRLPRKDSYIEDDTYRATGIDVINSIAR</sequence>
<evidence type="ECO:0000313" key="6">
    <source>
        <dbReference type="Proteomes" id="UP001147746"/>
    </source>
</evidence>
<dbReference type="InterPro" id="IPR019826">
    <property type="entry name" value="Carboxylesterase_B_AS"/>
</dbReference>
<keyword evidence="6" id="KW-1185">Reference proteome</keyword>
<dbReference type="GO" id="GO:0052689">
    <property type="term" value="F:carboxylic ester hydrolase activity"/>
    <property type="evidence" value="ECO:0007669"/>
    <property type="project" value="TreeGrafter"/>
</dbReference>
<dbReference type="EC" id="3.1.1.-" evidence="3"/>
<evidence type="ECO:0000256" key="1">
    <source>
        <dbReference type="ARBA" id="ARBA00005964"/>
    </source>
</evidence>
<dbReference type="PANTHER" id="PTHR43918">
    <property type="entry name" value="ACETYLCHOLINESTERASE"/>
    <property type="match status" value="1"/>
</dbReference>
<evidence type="ECO:0000256" key="3">
    <source>
        <dbReference type="RuleBase" id="RU361235"/>
    </source>
</evidence>
<dbReference type="InterPro" id="IPR050654">
    <property type="entry name" value="AChE-related_enzymes"/>
</dbReference>
<dbReference type="InterPro" id="IPR002018">
    <property type="entry name" value="CarbesteraseB"/>
</dbReference>
<evidence type="ECO:0000256" key="2">
    <source>
        <dbReference type="ARBA" id="ARBA00022801"/>
    </source>
</evidence>
<dbReference type="PROSITE" id="PS00122">
    <property type="entry name" value="CARBOXYLESTERASE_B_1"/>
    <property type="match status" value="1"/>
</dbReference>
<dbReference type="Pfam" id="PF00135">
    <property type="entry name" value="COesterase"/>
    <property type="match status" value="1"/>
</dbReference>
<dbReference type="AlphaFoldDB" id="A0A9W9PU45"/>
<organism evidence="5 6">
    <name type="scientific">Penicillium atrosanguineum</name>
    <dbReference type="NCBI Taxonomy" id="1132637"/>
    <lineage>
        <taxon>Eukaryota</taxon>
        <taxon>Fungi</taxon>
        <taxon>Dikarya</taxon>
        <taxon>Ascomycota</taxon>
        <taxon>Pezizomycotina</taxon>
        <taxon>Eurotiomycetes</taxon>
        <taxon>Eurotiomycetidae</taxon>
        <taxon>Eurotiales</taxon>
        <taxon>Aspergillaceae</taxon>
        <taxon>Penicillium</taxon>
    </lineage>
</organism>
<dbReference type="InterPro" id="IPR029058">
    <property type="entry name" value="AB_hydrolase_fold"/>
</dbReference>
<feature type="chain" id="PRO_5041015582" description="Carboxylic ester hydrolase" evidence="3">
    <location>
        <begin position="31"/>
        <end position="576"/>
    </location>
</feature>
<evidence type="ECO:0000259" key="4">
    <source>
        <dbReference type="Pfam" id="PF00135"/>
    </source>
</evidence>
<gene>
    <name evidence="5" type="ORF">N7476_007245</name>
</gene>
<feature type="signal peptide" evidence="3">
    <location>
        <begin position="1"/>
        <end position="30"/>
    </location>
</feature>
<protein>
    <recommendedName>
        <fullName evidence="3">Carboxylic ester hydrolase</fullName>
        <ecNumber evidence="3">3.1.1.-</ecNumber>
    </recommendedName>
</protein>
<accession>A0A9W9PU45</accession>
<dbReference type="SUPFAM" id="SSF53474">
    <property type="entry name" value="alpha/beta-Hydrolases"/>
    <property type="match status" value="1"/>
</dbReference>
<dbReference type="GO" id="GO:0017000">
    <property type="term" value="P:antibiotic biosynthetic process"/>
    <property type="evidence" value="ECO:0007669"/>
    <property type="project" value="UniProtKB-ARBA"/>
</dbReference>
<proteinExistence type="inferred from homology"/>
<feature type="domain" description="Carboxylesterase type B" evidence="4">
    <location>
        <begin position="108"/>
        <end position="547"/>
    </location>
</feature>
<comment type="similarity">
    <text evidence="1 3">Belongs to the type-B carboxylesterase/lipase family.</text>
</comment>
<feature type="non-terminal residue" evidence="5">
    <location>
        <position position="576"/>
    </location>
</feature>
<reference evidence="5" key="1">
    <citation type="submission" date="2022-12" db="EMBL/GenBank/DDBJ databases">
        <authorList>
            <person name="Petersen C."/>
        </authorList>
    </citation>
    <scope>NUCLEOTIDE SEQUENCE</scope>
    <source>
        <strain evidence="5">IBT 21472</strain>
    </source>
</reference>
<dbReference type="EMBL" id="JAPZBO010000007">
    <property type="protein sequence ID" value="KAJ5311385.1"/>
    <property type="molecule type" value="Genomic_DNA"/>
</dbReference>